<keyword evidence="2" id="KW-1185">Reference proteome</keyword>
<evidence type="ECO:0000313" key="2">
    <source>
        <dbReference type="Proteomes" id="UP000225277"/>
    </source>
</evidence>
<proteinExistence type="predicted"/>
<protein>
    <recommendedName>
        <fullName evidence="3">N-acetyltransferase domain-containing protein</fullName>
    </recommendedName>
</protein>
<evidence type="ECO:0008006" key="3">
    <source>
        <dbReference type="Google" id="ProtNLM"/>
    </source>
</evidence>
<dbReference type="EMBL" id="FJUY01000023">
    <property type="protein sequence ID" value="CZT24862.1"/>
    <property type="molecule type" value="Genomic_DNA"/>
</dbReference>
<dbReference type="OrthoDB" id="3642764at2759"/>
<dbReference type="Proteomes" id="UP000225277">
    <property type="component" value="Unassembled WGS sequence"/>
</dbReference>
<dbReference type="GeneID" id="35605631"/>
<evidence type="ECO:0000313" key="1">
    <source>
        <dbReference type="EMBL" id="CZT24862.1"/>
    </source>
</evidence>
<reference evidence="1 2" key="1">
    <citation type="submission" date="2016-03" db="EMBL/GenBank/DDBJ databases">
        <authorList>
            <person name="Ploux O."/>
        </authorList>
    </citation>
    <scope>NUCLEOTIDE SEQUENCE [LARGE SCALE GENOMIC DNA]</scope>
    <source>
        <strain evidence="1 2">URUG2</strain>
    </source>
</reference>
<dbReference type="AlphaFoldDB" id="A0A2D3VHP7"/>
<sequence>MVDEREASLPGELPLDDIVIELHRVDCEDDSCSAYHPNIKTSSAVIRHIRDQLRVGHIHLHTLDKGAMQIIGPSQMMQESQAYDEIHLGAQMNKVENFLENESFLEGRDVQVATAQTIVFVEEVWLCRESRGKGTSLVAVQNALRLLPCSSKALALLQPGSTDSSPFDPFEAEEKLIRHWAKLGFEVWSDSDPAWLCLSLEVKVHGLKVPDDG</sequence>
<organism evidence="1 2">
    <name type="scientific">Ramularia collo-cygni</name>
    <dbReference type="NCBI Taxonomy" id="112498"/>
    <lineage>
        <taxon>Eukaryota</taxon>
        <taxon>Fungi</taxon>
        <taxon>Dikarya</taxon>
        <taxon>Ascomycota</taxon>
        <taxon>Pezizomycotina</taxon>
        <taxon>Dothideomycetes</taxon>
        <taxon>Dothideomycetidae</taxon>
        <taxon>Mycosphaerellales</taxon>
        <taxon>Mycosphaerellaceae</taxon>
        <taxon>Ramularia</taxon>
    </lineage>
</organism>
<dbReference type="RefSeq" id="XP_023631585.1">
    <property type="nucleotide sequence ID" value="XM_023775817.1"/>
</dbReference>
<accession>A0A2D3VHP7</accession>
<gene>
    <name evidence="1" type="ORF">RCC_10590</name>
</gene>
<name>A0A2D3VHP7_9PEZI</name>